<feature type="domain" description="Disease resistance protein winged helix" evidence="8">
    <location>
        <begin position="203"/>
        <end position="269"/>
    </location>
</feature>
<feature type="compositionally biased region" description="Acidic residues" evidence="6">
    <location>
        <begin position="471"/>
        <end position="494"/>
    </location>
</feature>
<dbReference type="Pfam" id="PF25019">
    <property type="entry name" value="LRR_R13L1-DRL21"/>
    <property type="match status" value="1"/>
</dbReference>
<dbReference type="Gene3D" id="3.80.10.10">
    <property type="entry name" value="Ribonuclease Inhibitor"/>
    <property type="match status" value="1"/>
</dbReference>
<dbReference type="Pfam" id="PF18052">
    <property type="entry name" value="Rx_N"/>
    <property type="match status" value="1"/>
</dbReference>
<dbReference type="InterPro" id="IPR058922">
    <property type="entry name" value="WHD_DRP"/>
</dbReference>
<keyword evidence="4" id="KW-0547">Nucleotide-binding</keyword>
<evidence type="ECO:0000256" key="5">
    <source>
        <dbReference type="ARBA" id="ARBA00022821"/>
    </source>
</evidence>
<dbReference type="PANTHER" id="PTHR23155:SF872">
    <property type="entry name" value="OS02G0456800 PROTEIN"/>
    <property type="match status" value="1"/>
</dbReference>
<dbReference type="InterPro" id="IPR003591">
    <property type="entry name" value="Leu-rich_rpt_typical-subtyp"/>
</dbReference>
<dbReference type="InterPro" id="IPR056789">
    <property type="entry name" value="LRR_R13L1-DRL21"/>
</dbReference>
<gene>
    <name evidence="11" type="ORF">B296_00028064</name>
</gene>
<evidence type="ECO:0008006" key="13">
    <source>
        <dbReference type="Google" id="ProtNLM"/>
    </source>
</evidence>
<evidence type="ECO:0000313" key="12">
    <source>
        <dbReference type="Proteomes" id="UP000287651"/>
    </source>
</evidence>
<evidence type="ECO:0000256" key="4">
    <source>
        <dbReference type="ARBA" id="ARBA00022741"/>
    </source>
</evidence>
<dbReference type="InterPro" id="IPR055414">
    <property type="entry name" value="LRR_R13L4/SHOC2-like"/>
</dbReference>
<evidence type="ECO:0000256" key="6">
    <source>
        <dbReference type="SAM" id="MobiDB-lite"/>
    </source>
</evidence>
<keyword evidence="5" id="KW-0611">Plant defense</keyword>
<dbReference type="Pfam" id="PF23598">
    <property type="entry name" value="LRR_14"/>
    <property type="match status" value="1"/>
</dbReference>
<organism evidence="11 12">
    <name type="scientific">Ensete ventricosum</name>
    <name type="common">Abyssinian banana</name>
    <name type="synonym">Musa ensete</name>
    <dbReference type="NCBI Taxonomy" id="4639"/>
    <lineage>
        <taxon>Eukaryota</taxon>
        <taxon>Viridiplantae</taxon>
        <taxon>Streptophyta</taxon>
        <taxon>Embryophyta</taxon>
        <taxon>Tracheophyta</taxon>
        <taxon>Spermatophyta</taxon>
        <taxon>Magnoliopsida</taxon>
        <taxon>Liliopsida</taxon>
        <taxon>Zingiberales</taxon>
        <taxon>Musaceae</taxon>
        <taxon>Ensete</taxon>
    </lineage>
</organism>
<dbReference type="InterPro" id="IPR044974">
    <property type="entry name" value="Disease_R_plants"/>
</dbReference>
<dbReference type="GO" id="GO:0009626">
    <property type="term" value="P:plant-type hypersensitive response"/>
    <property type="evidence" value="ECO:0007669"/>
    <property type="project" value="UniProtKB-ARBA"/>
</dbReference>
<dbReference type="InterPro" id="IPR041118">
    <property type="entry name" value="Rx_N"/>
</dbReference>
<name>A0A427A2J7_ENSVE</name>
<feature type="compositionally biased region" description="Basic and acidic residues" evidence="6">
    <location>
        <begin position="495"/>
        <end position="504"/>
    </location>
</feature>
<evidence type="ECO:0000259" key="7">
    <source>
        <dbReference type="Pfam" id="PF18052"/>
    </source>
</evidence>
<dbReference type="EMBL" id="AMZH03004025">
    <property type="protein sequence ID" value="RRT70413.1"/>
    <property type="molecule type" value="Genomic_DNA"/>
</dbReference>
<dbReference type="GO" id="GO:0042742">
    <property type="term" value="P:defense response to bacterium"/>
    <property type="evidence" value="ECO:0007669"/>
    <property type="project" value="UniProtKB-ARBA"/>
</dbReference>
<dbReference type="FunFam" id="1.10.10.10:FF:000322">
    <property type="entry name" value="Probable disease resistance protein At1g63360"/>
    <property type="match status" value="1"/>
</dbReference>
<feature type="domain" description="Disease resistance R13L4/SHOC-2-like LRR" evidence="9">
    <location>
        <begin position="314"/>
        <end position="441"/>
    </location>
</feature>
<keyword evidence="2" id="KW-0433">Leucine-rich repeat</keyword>
<feature type="domain" description="Disease resistance N-terminal" evidence="7">
    <location>
        <begin position="1"/>
        <end position="35"/>
    </location>
</feature>
<dbReference type="InterPro" id="IPR027417">
    <property type="entry name" value="P-loop_NTPase"/>
</dbReference>
<dbReference type="InterPro" id="IPR032675">
    <property type="entry name" value="LRR_dom_sf"/>
</dbReference>
<dbReference type="PRINTS" id="PR00364">
    <property type="entry name" value="DISEASERSIST"/>
</dbReference>
<evidence type="ECO:0000259" key="10">
    <source>
        <dbReference type="Pfam" id="PF25019"/>
    </source>
</evidence>
<dbReference type="InterPro" id="IPR036388">
    <property type="entry name" value="WH-like_DNA-bd_sf"/>
</dbReference>
<dbReference type="Gene3D" id="1.10.8.430">
    <property type="entry name" value="Helical domain of apoptotic protease-activating factors"/>
    <property type="match status" value="1"/>
</dbReference>
<evidence type="ECO:0000256" key="2">
    <source>
        <dbReference type="ARBA" id="ARBA00022614"/>
    </source>
</evidence>
<evidence type="ECO:0000256" key="1">
    <source>
        <dbReference type="ARBA" id="ARBA00008894"/>
    </source>
</evidence>
<feature type="region of interest" description="Disordered" evidence="6">
    <location>
        <begin position="463"/>
        <end position="504"/>
    </location>
</feature>
<feature type="domain" description="R13L1/DRL21-like LRR repeat region" evidence="10">
    <location>
        <begin position="505"/>
        <end position="584"/>
    </location>
</feature>
<sequence>MQIDSAAIDAWVRKLKDVMYDADDVMDLCMMEGGRLLEAPQIKALDDRLKKMAEDNSIIYISTLQRTIQEPQIYETVSRYDLSHHENSERGKNHEVQIHPPGGEDGWRLLRGIVFEAGEEAEIAGLADVGTRIVEMCDGLPLAIKAMGGVLIPKERTKAEWENVLRSDAWSMNHTDEELPRALFLSYEDLPPHLKQCFLYCSLYPEKSDLYYQEIVRLWVAEGLILKQGDRLVEDSDEEYYRELVGRSLLQVNPSYADHSYFSMHDLYRTLGANLMQEEGVSIVHGGTFTTNTNTKIRRLSVSKMGRRLELPDEVMRHKCLRTLILADSCNTQTIEENLLRSLPHLRVLDLTDTSIEGIPDFIGDLLRSLPMAVTRLHNLRCLHMEHTPLTHIPKGIGKLDKVNNLQGFVVGHEVPTKPEQGCALEELRALCKLSRLSISSLERAVSGAPVLAEKPFLKELTLGWTPPVGGEDEDEDDGDADDGEDREDEEDNGDNTRVEGARWSEEQIQGAKKICNELSPPSSLRDLALEQFPGRHFPSWLMSTSLGELFPNLLYLELSDFPSCMELPPLGTLPKLKFLSIRGAKALKTIGPEFVGHSSPAFPKLETLQFIDMPKWEERSLEAGNGTQLKLLPSLKDCLLKDCPKLKALPRGLSYATNLKMLSLRQTYELREITNLPLADKLEVSNNMMLSRISDLSAVKYLKVYYDCPSLEKVENLHSLRHLFVKSPPTMAHLPPWLSGLIDGRRSAPAARWSFSKFELQCNLVLLKSCLRGHQNWHILQRIPNVKIQTFSGNEYIRYVKDTDMYDTNVLQS</sequence>
<comment type="similarity">
    <text evidence="1">Belongs to the disease resistance NB-LRR family.</text>
</comment>
<reference evidence="11 12" key="1">
    <citation type="journal article" date="2014" name="Agronomy (Basel)">
        <title>A Draft Genome Sequence for Ensete ventricosum, the Drought-Tolerant Tree Against Hunger.</title>
        <authorList>
            <person name="Harrison J."/>
            <person name="Moore K.A."/>
            <person name="Paszkiewicz K."/>
            <person name="Jones T."/>
            <person name="Grant M."/>
            <person name="Ambacheew D."/>
            <person name="Muzemil S."/>
            <person name="Studholme D.J."/>
        </authorList>
    </citation>
    <scope>NUCLEOTIDE SEQUENCE [LARGE SCALE GENOMIC DNA]</scope>
</reference>
<protein>
    <recommendedName>
        <fullName evidence="13">NB-ARC domain-containing protein</fullName>
    </recommendedName>
</protein>
<accession>A0A427A2J7</accession>
<evidence type="ECO:0000313" key="11">
    <source>
        <dbReference type="EMBL" id="RRT70413.1"/>
    </source>
</evidence>
<dbReference type="SUPFAM" id="SSF52540">
    <property type="entry name" value="P-loop containing nucleoside triphosphate hydrolases"/>
    <property type="match status" value="1"/>
</dbReference>
<evidence type="ECO:0000256" key="3">
    <source>
        <dbReference type="ARBA" id="ARBA00022737"/>
    </source>
</evidence>
<comment type="caution">
    <text evidence="11">The sequence shown here is derived from an EMBL/GenBank/DDBJ whole genome shotgun (WGS) entry which is preliminary data.</text>
</comment>
<dbReference type="PANTHER" id="PTHR23155">
    <property type="entry name" value="DISEASE RESISTANCE PROTEIN RP"/>
    <property type="match status" value="1"/>
</dbReference>
<dbReference type="SUPFAM" id="SSF52058">
    <property type="entry name" value="L domain-like"/>
    <property type="match status" value="1"/>
</dbReference>
<keyword evidence="3" id="KW-0677">Repeat</keyword>
<evidence type="ECO:0000259" key="8">
    <source>
        <dbReference type="Pfam" id="PF23559"/>
    </source>
</evidence>
<proteinExistence type="inferred from homology"/>
<dbReference type="GO" id="GO:0043531">
    <property type="term" value="F:ADP binding"/>
    <property type="evidence" value="ECO:0007669"/>
    <property type="project" value="InterPro"/>
</dbReference>
<dbReference type="Gene3D" id="1.10.10.10">
    <property type="entry name" value="Winged helix-like DNA-binding domain superfamily/Winged helix DNA-binding domain"/>
    <property type="match status" value="1"/>
</dbReference>
<dbReference type="SMART" id="SM00369">
    <property type="entry name" value="LRR_TYP"/>
    <property type="match status" value="2"/>
</dbReference>
<dbReference type="InterPro" id="IPR042197">
    <property type="entry name" value="Apaf_helical"/>
</dbReference>
<dbReference type="Gene3D" id="1.20.5.4130">
    <property type="match status" value="1"/>
</dbReference>
<dbReference type="AlphaFoldDB" id="A0A427A2J7"/>
<dbReference type="Proteomes" id="UP000287651">
    <property type="component" value="Unassembled WGS sequence"/>
</dbReference>
<dbReference type="Pfam" id="PF23559">
    <property type="entry name" value="WHD_DRP"/>
    <property type="match status" value="1"/>
</dbReference>
<dbReference type="GO" id="GO:0002758">
    <property type="term" value="P:innate immune response-activating signaling pathway"/>
    <property type="evidence" value="ECO:0007669"/>
    <property type="project" value="UniProtKB-ARBA"/>
</dbReference>
<evidence type="ECO:0000259" key="9">
    <source>
        <dbReference type="Pfam" id="PF23598"/>
    </source>
</evidence>